<sequence>MDKAILTQAQAEAIDSIQAAFHWTAEAFVREHAAKPHQWVAPCDALNGVPLDLIIRALYIGYEVKLTMEEKLLEAYKAALPYQAPPDVQSAFREGMKKACEITGIKVKWSRN</sequence>
<dbReference type="OrthoDB" id="2968318at2"/>
<dbReference type="KEGG" id="ppm:PPSC2_26280"/>
<dbReference type="AlphaFoldDB" id="E3EK68"/>
<keyword evidence="1" id="KW-0614">Plasmid</keyword>
<proteinExistence type="predicted"/>
<protein>
    <submittedName>
        <fullName evidence="1">Uncharacterized protein</fullName>
    </submittedName>
</protein>
<accession>E3EK68</accession>
<name>E3EK68_PAEPS</name>
<dbReference type="EMBL" id="CP002214">
    <property type="protein sequence ID" value="ADO59777.2"/>
    <property type="molecule type" value="Genomic_DNA"/>
</dbReference>
<geneLocation type="plasmid" evidence="1 2">
    <name>pSC2</name>
</geneLocation>
<dbReference type="Proteomes" id="UP000006868">
    <property type="component" value="Plasmid pSC2"/>
</dbReference>
<evidence type="ECO:0000313" key="2">
    <source>
        <dbReference type="Proteomes" id="UP000006868"/>
    </source>
</evidence>
<dbReference type="PATRIC" id="fig|886882.15.peg.5535"/>
<organism evidence="1 2">
    <name type="scientific">Paenibacillus polymyxa (strain SC2)</name>
    <name type="common">Bacillus polymyxa</name>
    <dbReference type="NCBI Taxonomy" id="886882"/>
    <lineage>
        <taxon>Bacteria</taxon>
        <taxon>Bacillati</taxon>
        <taxon>Bacillota</taxon>
        <taxon>Bacilli</taxon>
        <taxon>Bacillales</taxon>
        <taxon>Paenibacillaceae</taxon>
        <taxon>Paenibacillus</taxon>
    </lineage>
</organism>
<evidence type="ECO:0000313" key="1">
    <source>
        <dbReference type="EMBL" id="ADO59777.2"/>
    </source>
</evidence>
<dbReference type="HOGENOM" id="CLU_2130972_0_0_9"/>
<reference evidence="1 2" key="1">
    <citation type="journal article" date="2011" name="J. Bacteriol.">
        <title>Complete genome sequence of Paenibacillus polymyxa SC2, a strain of plant growth-promoting Rhizobacterium with broad-spectrum antimicrobial activity.</title>
        <authorList>
            <person name="Ma M."/>
            <person name="Wang C."/>
            <person name="Ding Y."/>
            <person name="Li L."/>
            <person name="Shen D."/>
            <person name="Jiang X."/>
            <person name="Guan D."/>
            <person name="Cao F."/>
            <person name="Chen H."/>
            <person name="Feng R."/>
            <person name="Wang X."/>
            <person name="Ge Y."/>
            <person name="Yao L."/>
            <person name="Bing X."/>
            <person name="Yang X."/>
            <person name="Li J."/>
            <person name="Du B."/>
        </authorList>
    </citation>
    <scope>NUCLEOTIDE SEQUENCE [LARGE SCALE GENOMIC DNA]</scope>
    <source>
        <strain evidence="1 2">SC2</strain>
        <plasmid evidence="2">pSC2</plasmid>
    </source>
</reference>
<gene>
    <name evidence="1" type="ORF">PPSC2_26280</name>
</gene>